<feature type="region of interest" description="Disordered" evidence="1">
    <location>
        <begin position="488"/>
        <end position="508"/>
    </location>
</feature>
<protein>
    <recommendedName>
        <fullName evidence="4">F-box domain-containing protein</fullName>
    </recommendedName>
</protein>
<organism evidence="2 3">
    <name type="scientific">Babesia gibsoni</name>
    <dbReference type="NCBI Taxonomy" id="33632"/>
    <lineage>
        <taxon>Eukaryota</taxon>
        <taxon>Sar</taxon>
        <taxon>Alveolata</taxon>
        <taxon>Apicomplexa</taxon>
        <taxon>Aconoidasida</taxon>
        <taxon>Piroplasmida</taxon>
        <taxon>Babesiidae</taxon>
        <taxon>Babesia</taxon>
    </lineage>
</organism>
<keyword evidence="3" id="KW-1185">Reference proteome</keyword>
<dbReference type="Proteomes" id="UP001230268">
    <property type="component" value="Unassembled WGS sequence"/>
</dbReference>
<evidence type="ECO:0008006" key="4">
    <source>
        <dbReference type="Google" id="ProtNLM"/>
    </source>
</evidence>
<name>A0AAD8PE49_BABGI</name>
<reference evidence="2" key="1">
    <citation type="submission" date="2023-08" db="EMBL/GenBank/DDBJ databases">
        <title>Draft sequence of the Babesia gibsoni genome.</title>
        <authorList>
            <person name="Yamagishi J.Y."/>
            <person name="Xuan X.X."/>
        </authorList>
    </citation>
    <scope>NUCLEOTIDE SEQUENCE</scope>
    <source>
        <strain evidence="2">Azabu</strain>
    </source>
</reference>
<evidence type="ECO:0000313" key="3">
    <source>
        <dbReference type="Proteomes" id="UP001230268"/>
    </source>
</evidence>
<accession>A0AAD8PE49</accession>
<gene>
    <name evidence="2" type="ORF">BgAZ_201730</name>
</gene>
<sequence length="591" mass="66621">MGSLEFLVSRCPMMALDLLSEYLEFSDFLNLCTANRAIRKFMLTQACLWKGFYNRREYSCKGLYNPPSEAPEQGCKYRLNRYAAGPSSFESLVALATASGVIRLNDSSTVNPYVDLALSSANYSNRTTIDMDIVKEIRPTTCAVMPRDNHDIEKPFTVVSKTTLFGFNSRNSFFSTKLSTTVTDETRISVISSRWVKKNTCPYCATEAQSKSDFLTRQGSREQNVKVEPSLLSLMYSNNRKEVAISVYRYDSKGFETRPHSTWRLNVKHDEIKCFDIFASGGCKHFCLFVGTNSGQIYMRRHDREGSFDISSSPLASLECSLIGLMWLLSLQLENGNALLLKVVDMPEVVKSLSEVTSLGLDLVNGIVGYCNNRKCTVFFSSFCGFNAEIGIPKPPSSILFLKRRSLWVIVIRNYLKLVHLDASLGSWVVRNVKTLNGHNSAITSCIEDGWYRLVSIDMGCNVIIWDFIKGVKLLGFPALSRHTMQPITSTKGMEDSPPRRKKNSTNRQINYATIHNAKKNFNTKPQIIASSDSDDDLIESARQLSLCTAKVECRQKPAKKGHDKQSMHFSLSALYIYYHDLSCIHLVSFK</sequence>
<dbReference type="InterPro" id="IPR036322">
    <property type="entry name" value="WD40_repeat_dom_sf"/>
</dbReference>
<dbReference type="EMBL" id="JAVEPI010000002">
    <property type="protein sequence ID" value="KAK1443297.1"/>
    <property type="molecule type" value="Genomic_DNA"/>
</dbReference>
<proteinExistence type="predicted"/>
<dbReference type="SUPFAM" id="SSF50978">
    <property type="entry name" value="WD40 repeat-like"/>
    <property type="match status" value="1"/>
</dbReference>
<dbReference type="AlphaFoldDB" id="A0AAD8PE49"/>
<evidence type="ECO:0000256" key="1">
    <source>
        <dbReference type="SAM" id="MobiDB-lite"/>
    </source>
</evidence>
<comment type="caution">
    <text evidence="2">The sequence shown here is derived from an EMBL/GenBank/DDBJ whole genome shotgun (WGS) entry which is preliminary data.</text>
</comment>
<evidence type="ECO:0000313" key="2">
    <source>
        <dbReference type="EMBL" id="KAK1443297.1"/>
    </source>
</evidence>